<evidence type="ECO:0000256" key="3">
    <source>
        <dbReference type="ARBA" id="ARBA00007571"/>
    </source>
</evidence>
<dbReference type="Proteomes" id="UP000009231">
    <property type="component" value="Chromosome"/>
</dbReference>
<evidence type="ECO:0000256" key="6">
    <source>
        <dbReference type="ARBA" id="ARBA00023141"/>
    </source>
</evidence>
<dbReference type="PANTHER" id="PTHR42894:SF1">
    <property type="entry name" value="N-(5'-PHOSPHORIBOSYL)ANTHRANILATE ISOMERASE"/>
    <property type="match status" value="1"/>
</dbReference>
<comment type="pathway">
    <text evidence="2 8">Amino-acid biosynthesis; L-tryptophan biosynthesis; L-tryptophan from chorismate: step 3/5.</text>
</comment>
<reference evidence="10 11" key="1">
    <citation type="journal article" date="2014" name="Int. J. Syst. Evol. Microbiol.">
        <title>Methanobacterium paludis sp. nov. and a novel strain of Methanobacterium lacus isolated from northern peatlands.</title>
        <authorList>
            <person name="Cadillo-Quiroz H."/>
            <person name="Brauer S.L."/>
            <person name="Goodson N."/>
            <person name="Yavitt J.B."/>
            <person name="Zinder S.H."/>
        </authorList>
    </citation>
    <scope>NUCLEOTIDE SEQUENCE [LARGE SCALE GENOMIC DNA]</scope>
    <source>
        <strain evidence="11">DSM 25820 / JCM 18151 / SWAN1</strain>
    </source>
</reference>
<dbReference type="STRING" id="868131.MSWAN_0593"/>
<feature type="domain" description="N-(5'phosphoribosyl) anthranilate isomerase (PRAI)" evidence="9">
    <location>
        <begin position="3"/>
        <end position="226"/>
    </location>
</feature>
<keyword evidence="7 8" id="KW-0413">Isomerase</keyword>
<dbReference type="InterPro" id="IPR011060">
    <property type="entry name" value="RibuloseP-bd_barrel"/>
</dbReference>
<name>F6D5L4_METPW</name>
<evidence type="ECO:0000256" key="8">
    <source>
        <dbReference type="HAMAP-Rule" id="MF_00135"/>
    </source>
</evidence>
<dbReference type="HOGENOM" id="CLU_076364_2_0_2"/>
<dbReference type="Gene3D" id="3.20.20.70">
    <property type="entry name" value="Aldolase class I"/>
    <property type="match status" value="1"/>
</dbReference>
<evidence type="ECO:0000313" key="10">
    <source>
        <dbReference type="EMBL" id="AEG17631.1"/>
    </source>
</evidence>
<dbReference type="GO" id="GO:0000162">
    <property type="term" value="P:L-tryptophan biosynthetic process"/>
    <property type="evidence" value="ECO:0007669"/>
    <property type="project" value="UniProtKB-UniRule"/>
</dbReference>
<evidence type="ECO:0000259" key="9">
    <source>
        <dbReference type="Pfam" id="PF00697"/>
    </source>
</evidence>
<comment type="catalytic activity">
    <reaction evidence="1 8">
        <text>N-(5-phospho-beta-D-ribosyl)anthranilate = 1-(2-carboxyphenylamino)-1-deoxy-D-ribulose 5-phosphate</text>
        <dbReference type="Rhea" id="RHEA:21540"/>
        <dbReference type="ChEBI" id="CHEBI:18277"/>
        <dbReference type="ChEBI" id="CHEBI:58613"/>
        <dbReference type="EC" id="5.3.1.24"/>
    </reaction>
</comment>
<dbReference type="UniPathway" id="UPA00035">
    <property type="reaction ID" value="UER00042"/>
</dbReference>
<dbReference type="InterPro" id="IPR001240">
    <property type="entry name" value="PRAI_dom"/>
</dbReference>
<dbReference type="KEGG" id="mew:MSWAN_0593"/>
<keyword evidence="5 8" id="KW-0822">Tryptophan biosynthesis</keyword>
<evidence type="ECO:0000256" key="4">
    <source>
        <dbReference type="ARBA" id="ARBA00022605"/>
    </source>
</evidence>
<keyword evidence="4 8" id="KW-0028">Amino-acid biosynthesis</keyword>
<dbReference type="InterPro" id="IPR013785">
    <property type="entry name" value="Aldolase_TIM"/>
</dbReference>
<dbReference type="GO" id="GO:0004640">
    <property type="term" value="F:phosphoribosylanthranilate isomerase activity"/>
    <property type="evidence" value="ECO:0007669"/>
    <property type="project" value="UniProtKB-UniRule"/>
</dbReference>
<evidence type="ECO:0000313" key="11">
    <source>
        <dbReference type="Proteomes" id="UP000009231"/>
    </source>
</evidence>
<dbReference type="HAMAP" id="MF_00135">
    <property type="entry name" value="PRAI"/>
    <property type="match status" value="1"/>
</dbReference>
<keyword evidence="11" id="KW-1185">Reference proteome</keyword>
<dbReference type="PANTHER" id="PTHR42894">
    <property type="entry name" value="N-(5'-PHOSPHORIBOSYL)ANTHRANILATE ISOMERASE"/>
    <property type="match status" value="1"/>
</dbReference>
<evidence type="ECO:0000256" key="5">
    <source>
        <dbReference type="ARBA" id="ARBA00022822"/>
    </source>
</evidence>
<proteinExistence type="inferred from homology"/>
<dbReference type="eggNOG" id="arCOG01983">
    <property type="taxonomic scope" value="Archaea"/>
</dbReference>
<comment type="similarity">
    <text evidence="3 8">Belongs to the TrpF family.</text>
</comment>
<sequence>MKIKICGMTRPEDVMKSEKSCVDLIGFINIERSKRFMEINEIKDLVSNLRDKFKAVLVIEPENSEEAIMKSKKTDIKTLQLHSLSKAEIKYIKWIDSYRKNAHERDLEIIRAVGISPGLEGSRRDAKMEEIKGFAMVCDALLFDYEVKGKSGGTGKQLPLDIVTEAAKAAKDVNNNIKIFIAGGMNAERIKNNRKMLNKVFDYVDVNSGVEDAPGIKNPDKIEDICELMVD</sequence>
<dbReference type="CDD" id="cd00405">
    <property type="entry name" value="PRAI"/>
    <property type="match status" value="1"/>
</dbReference>
<dbReference type="InterPro" id="IPR044643">
    <property type="entry name" value="TrpF_fam"/>
</dbReference>
<organism evidence="10 11">
    <name type="scientific">Methanobacterium paludis (strain DSM 25820 / JCM 18151 / SWAN1)</name>
    <dbReference type="NCBI Taxonomy" id="868131"/>
    <lineage>
        <taxon>Archaea</taxon>
        <taxon>Methanobacteriati</taxon>
        <taxon>Methanobacteriota</taxon>
        <taxon>Methanomada group</taxon>
        <taxon>Methanobacteria</taxon>
        <taxon>Methanobacteriales</taxon>
        <taxon>Methanobacteriaceae</taxon>
        <taxon>Methanobacterium</taxon>
    </lineage>
</organism>
<keyword evidence="6 8" id="KW-0057">Aromatic amino acid biosynthesis</keyword>
<evidence type="ECO:0000256" key="2">
    <source>
        <dbReference type="ARBA" id="ARBA00004664"/>
    </source>
</evidence>
<evidence type="ECO:0000256" key="1">
    <source>
        <dbReference type="ARBA" id="ARBA00001164"/>
    </source>
</evidence>
<dbReference type="RefSeq" id="WP_013825133.1">
    <property type="nucleotide sequence ID" value="NC_015574.1"/>
</dbReference>
<protein>
    <recommendedName>
        <fullName evidence="8">N-(5'-phosphoribosyl)anthranilate isomerase</fullName>
        <shortName evidence="8">PRAI</shortName>
        <ecNumber evidence="8">5.3.1.24</ecNumber>
    </recommendedName>
</protein>
<dbReference type="AlphaFoldDB" id="F6D5L4"/>
<evidence type="ECO:0000256" key="7">
    <source>
        <dbReference type="ARBA" id="ARBA00023235"/>
    </source>
</evidence>
<dbReference type="EC" id="5.3.1.24" evidence="8"/>
<gene>
    <name evidence="8" type="primary">trpF</name>
    <name evidence="10" type="ordered locus">MSWAN_0593</name>
</gene>
<dbReference type="EMBL" id="CP002772">
    <property type="protein sequence ID" value="AEG17631.1"/>
    <property type="molecule type" value="Genomic_DNA"/>
</dbReference>
<accession>F6D5L4</accession>
<dbReference type="OrthoDB" id="27513at2157"/>
<dbReference type="SUPFAM" id="SSF51366">
    <property type="entry name" value="Ribulose-phoshate binding barrel"/>
    <property type="match status" value="1"/>
</dbReference>
<dbReference type="GeneID" id="10668082"/>
<dbReference type="Pfam" id="PF00697">
    <property type="entry name" value="PRAI"/>
    <property type="match status" value="1"/>
</dbReference>